<keyword evidence="4" id="KW-1185">Reference proteome</keyword>
<feature type="region of interest" description="Disordered" evidence="1">
    <location>
        <begin position="297"/>
        <end position="359"/>
    </location>
</feature>
<organism evidence="3 4">
    <name type="scientific">Plakobranchus ocellatus</name>
    <dbReference type="NCBI Taxonomy" id="259542"/>
    <lineage>
        <taxon>Eukaryota</taxon>
        <taxon>Metazoa</taxon>
        <taxon>Spiralia</taxon>
        <taxon>Lophotrochozoa</taxon>
        <taxon>Mollusca</taxon>
        <taxon>Gastropoda</taxon>
        <taxon>Heterobranchia</taxon>
        <taxon>Euthyneura</taxon>
        <taxon>Panpulmonata</taxon>
        <taxon>Sacoglossa</taxon>
        <taxon>Placobranchoidea</taxon>
        <taxon>Plakobranchidae</taxon>
        <taxon>Plakobranchus</taxon>
    </lineage>
</organism>
<sequence>MDCEKLTSAVFERPIIWDKRNRLHGNRNAVEKKWSEISKEMNCEATWTKTRHCRVTKARPRPTCARHRHTCLLLPSPADLLCRAQRLSSVTRGRPLPFDRIPASPTLVKRSLTCLHPHPLLLSRTLTKRNQPWISFLSPVSCLLPPPYSLFSPGLHLLPPPLLVAFHLANLGDDFLPSLSPFLPQPSPPSTLSNQSQMARQGPVEGQQPLAAVLLIFTINCISLLRLPDRAVKTVLRDETGLDLAALGEIRRNFRGRHVTVGVTSASPRTRDRLARMKGGSLTMRINNMCELKHSFFGGKNDRTPPTRLPAPSIRRAHGPPIQPMRPEMPPPTQANRAERTRTKANETGPRSYAAAVRTRRVETRTMVVQTDAPVPDLAPALDSLVKEIRDLKCRVLELTCALPAVSALRSADALAGSRENAPL</sequence>
<feature type="domain" description="MADF" evidence="2">
    <location>
        <begin position="9"/>
        <end position="53"/>
    </location>
</feature>
<reference evidence="3 4" key="1">
    <citation type="journal article" date="2021" name="Elife">
        <title>Chloroplast acquisition without the gene transfer in kleptoplastic sea slugs, Plakobranchus ocellatus.</title>
        <authorList>
            <person name="Maeda T."/>
            <person name="Takahashi S."/>
            <person name="Yoshida T."/>
            <person name="Shimamura S."/>
            <person name="Takaki Y."/>
            <person name="Nagai Y."/>
            <person name="Toyoda A."/>
            <person name="Suzuki Y."/>
            <person name="Arimoto A."/>
            <person name="Ishii H."/>
            <person name="Satoh N."/>
            <person name="Nishiyama T."/>
            <person name="Hasebe M."/>
            <person name="Maruyama T."/>
            <person name="Minagawa J."/>
            <person name="Obokata J."/>
            <person name="Shigenobu S."/>
        </authorList>
    </citation>
    <scope>NUCLEOTIDE SEQUENCE [LARGE SCALE GENOMIC DNA]</scope>
</reference>
<proteinExistence type="predicted"/>
<gene>
    <name evidence="3" type="ORF">PoB_005020600</name>
</gene>
<feature type="compositionally biased region" description="Pro residues" evidence="1">
    <location>
        <begin position="321"/>
        <end position="333"/>
    </location>
</feature>
<dbReference type="AlphaFoldDB" id="A0AAV4BX72"/>
<dbReference type="InterPro" id="IPR006578">
    <property type="entry name" value="MADF-dom"/>
</dbReference>
<evidence type="ECO:0000313" key="3">
    <source>
        <dbReference type="EMBL" id="GFO23701.1"/>
    </source>
</evidence>
<dbReference type="Proteomes" id="UP000735302">
    <property type="component" value="Unassembled WGS sequence"/>
</dbReference>
<evidence type="ECO:0000259" key="2">
    <source>
        <dbReference type="Pfam" id="PF10545"/>
    </source>
</evidence>
<protein>
    <recommendedName>
        <fullName evidence="2">MADF domain-containing protein</fullName>
    </recommendedName>
</protein>
<dbReference type="Pfam" id="PF10545">
    <property type="entry name" value="MADF_DNA_bdg"/>
    <property type="match status" value="1"/>
</dbReference>
<evidence type="ECO:0000256" key="1">
    <source>
        <dbReference type="SAM" id="MobiDB-lite"/>
    </source>
</evidence>
<accession>A0AAV4BX72</accession>
<dbReference type="EMBL" id="BLXT01005511">
    <property type="protein sequence ID" value="GFO23701.1"/>
    <property type="molecule type" value="Genomic_DNA"/>
</dbReference>
<name>A0AAV4BX72_9GAST</name>
<comment type="caution">
    <text evidence="3">The sequence shown here is derived from an EMBL/GenBank/DDBJ whole genome shotgun (WGS) entry which is preliminary data.</text>
</comment>
<evidence type="ECO:0000313" key="4">
    <source>
        <dbReference type="Proteomes" id="UP000735302"/>
    </source>
</evidence>